<feature type="region of interest" description="Disordered" evidence="1">
    <location>
        <begin position="38"/>
        <end position="82"/>
    </location>
</feature>
<feature type="region of interest" description="Disordered" evidence="1">
    <location>
        <begin position="105"/>
        <end position="132"/>
    </location>
</feature>
<organism evidence="3 4">
    <name type="scientific">Diplogelasinospora grovesii</name>
    <dbReference type="NCBI Taxonomy" id="303347"/>
    <lineage>
        <taxon>Eukaryota</taxon>
        <taxon>Fungi</taxon>
        <taxon>Dikarya</taxon>
        <taxon>Ascomycota</taxon>
        <taxon>Pezizomycotina</taxon>
        <taxon>Sordariomycetes</taxon>
        <taxon>Sordariomycetidae</taxon>
        <taxon>Sordariales</taxon>
        <taxon>Diplogelasinosporaceae</taxon>
        <taxon>Diplogelasinospora</taxon>
    </lineage>
</organism>
<feature type="compositionally biased region" description="Polar residues" evidence="1">
    <location>
        <begin position="61"/>
        <end position="71"/>
    </location>
</feature>
<proteinExistence type="predicted"/>
<keyword evidence="2" id="KW-0472">Membrane</keyword>
<reference evidence="4" key="1">
    <citation type="journal article" date="2023" name="Mol. Phylogenet. Evol.">
        <title>Genome-scale phylogeny and comparative genomics of the fungal order Sordariales.</title>
        <authorList>
            <person name="Hensen N."/>
            <person name="Bonometti L."/>
            <person name="Westerberg I."/>
            <person name="Brannstrom I.O."/>
            <person name="Guillou S."/>
            <person name="Cros-Aarteil S."/>
            <person name="Calhoun S."/>
            <person name="Haridas S."/>
            <person name="Kuo A."/>
            <person name="Mondo S."/>
            <person name="Pangilinan J."/>
            <person name="Riley R."/>
            <person name="LaButti K."/>
            <person name="Andreopoulos B."/>
            <person name="Lipzen A."/>
            <person name="Chen C."/>
            <person name="Yan M."/>
            <person name="Daum C."/>
            <person name="Ng V."/>
            <person name="Clum A."/>
            <person name="Steindorff A."/>
            <person name="Ohm R.A."/>
            <person name="Martin F."/>
            <person name="Silar P."/>
            <person name="Natvig D.O."/>
            <person name="Lalanne C."/>
            <person name="Gautier V."/>
            <person name="Ament-Velasquez S.L."/>
            <person name="Kruys A."/>
            <person name="Hutchinson M.I."/>
            <person name="Powell A.J."/>
            <person name="Barry K."/>
            <person name="Miller A.N."/>
            <person name="Grigoriev I.V."/>
            <person name="Debuchy R."/>
            <person name="Gladieux P."/>
            <person name="Hiltunen Thoren M."/>
            <person name="Johannesson H."/>
        </authorList>
    </citation>
    <scope>NUCLEOTIDE SEQUENCE [LARGE SCALE GENOMIC DNA]</scope>
    <source>
        <strain evidence="4">CBS 340.73</strain>
    </source>
</reference>
<feature type="compositionally biased region" description="Polar residues" evidence="1">
    <location>
        <begin position="178"/>
        <end position="189"/>
    </location>
</feature>
<keyword evidence="2" id="KW-0812">Transmembrane</keyword>
<feature type="compositionally biased region" description="Basic and acidic residues" evidence="1">
    <location>
        <begin position="251"/>
        <end position="260"/>
    </location>
</feature>
<gene>
    <name evidence="3" type="ORF">QBC46DRAFT_398975</name>
</gene>
<feature type="compositionally biased region" description="Basic and acidic residues" evidence="1">
    <location>
        <begin position="45"/>
        <end position="55"/>
    </location>
</feature>
<name>A0AAN6MWJ8_9PEZI</name>
<dbReference type="EMBL" id="MU853961">
    <property type="protein sequence ID" value="KAK3934792.1"/>
    <property type="molecule type" value="Genomic_DNA"/>
</dbReference>
<comment type="caution">
    <text evidence="3">The sequence shown here is derived from an EMBL/GenBank/DDBJ whole genome shotgun (WGS) entry which is preliminary data.</text>
</comment>
<feature type="region of interest" description="Disordered" evidence="1">
    <location>
        <begin position="168"/>
        <end position="318"/>
    </location>
</feature>
<feature type="region of interest" description="Disordered" evidence="1">
    <location>
        <begin position="355"/>
        <end position="404"/>
    </location>
</feature>
<accession>A0AAN6MWJ8</accession>
<feature type="transmembrane region" description="Helical" evidence="2">
    <location>
        <begin position="516"/>
        <end position="535"/>
    </location>
</feature>
<keyword evidence="2" id="KW-1133">Transmembrane helix</keyword>
<sequence length="562" mass="61770">MKTEILVHIAAPSRAADDTDYRTLASAYLNFTAARRTQVTVGRESSSDAGDRNNGEEELPPTQTDDPVTSTGRRENALDSPNLSFRSVFNNLNSPNLRRVKDGLAEVQESQHGSWQPPPSVVPDSLPDNNLAMPQYCTPTRILEHFLSGLESSQSDLSPLTQRSLRREALQGSHAVRGSSQDSAAASPTKQRDIPQSGGYGESQTRDAQTELPPPSGAVREDVTNSQVSHTHDVQQTRRASPPIIPPASVDESRISETRYVRQTGQASSPPIPPSAPTEDESHISETRYAESSLQPTKDTHTRSAVVPQTQVAGNKRYRNTVPAAAAATSEEASTISSYSSQQIMGLTLSAAREVIPSSRGESEPPPAKRLRSSAVDCPEPGKQLARSSSDIGPRQEKAKTHRMKARVQLSHIHNLDTLEIRSPEPPVGCRDLEPADVVTDVLAKLARDLNLQKRFKPESQSRQLRPFERGYWLVDCTTWETALKQSSWGFLTDYLAKGAAGWGIWCRRDEAFTYMRLYCWGCVVGHMYLVLYLMSKRKLLYTGAEWIAADGKAVVVMGAKT</sequence>
<evidence type="ECO:0000313" key="4">
    <source>
        <dbReference type="Proteomes" id="UP001303473"/>
    </source>
</evidence>
<keyword evidence="4" id="KW-1185">Reference proteome</keyword>
<evidence type="ECO:0000313" key="3">
    <source>
        <dbReference type="EMBL" id="KAK3934792.1"/>
    </source>
</evidence>
<dbReference type="Proteomes" id="UP001303473">
    <property type="component" value="Unassembled WGS sequence"/>
</dbReference>
<protein>
    <submittedName>
        <fullName evidence="3">Uncharacterized protein</fullName>
    </submittedName>
</protein>
<dbReference type="AlphaFoldDB" id="A0AAN6MWJ8"/>
<evidence type="ECO:0000256" key="2">
    <source>
        <dbReference type="SAM" id="Phobius"/>
    </source>
</evidence>
<feature type="compositionally biased region" description="Basic and acidic residues" evidence="1">
    <location>
        <begin position="280"/>
        <end position="289"/>
    </location>
</feature>
<evidence type="ECO:0000256" key="1">
    <source>
        <dbReference type="SAM" id="MobiDB-lite"/>
    </source>
</evidence>